<dbReference type="InterPro" id="IPR038975">
    <property type="entry name" value="THNL"/>
</dbReference>
<feature type="signal peptide" evidence="1">
    <location>
        <begin position="1"/>
        <end position="23"/>
    </location>
</feature>
<comment type="caution">
    <text evidence="2">The sequence shown here is derived from an EMBL/GenBank/DDBJ whole genome shotgun (WGS) entry which is preliminary data.</text>
</comment>
<dbReference type="AlphaFoldDB" id="A0AAP0PFA5"/>
<protein>
    <recommendedName>
        <fullName evidence="4">Thionin-like protein 2</fullName>
    </recommendedName>
</protein>
<feature type="chain" id="PRO_5042871300" description="Thionin-like protein 2" evidence="1">
    <location>
        <begin position="24"/>
        <end position="123"/>
    </location>
</feature>
<evidence type="ECO:0000313" key="3">
    <source>
        <dbReference type="Proteomes" id="UP001420932"/>
    </source>
</evidence>
<accession>A0AAP0PFA5</accession>
<dbReference type="Proteomes" id="UP001420932">
    <property type="component" value="Unassembled WGS sequence"/>
</dbReference>
<evidence type="ECO:0000256" key="1">
    <source>
        <dbReference type="SAM" id="SignalP"/>
    </source>
</evidence>
<evidence type="ECO:0008006" key="4">
    <source>
        <dbReference type="Google" id="ProtNLM"/>
    </source>
</evidence>
<evidence type="ECO:0000313" key="2">
    <source>
        <dbReference type="EMBL" id="KAK9141892.1"/>
    </source>
</evidence>
<keyword evidence="1" id="KW-0732">Signal</keyword>
<sequence>MERIHVVLLVVMVLASSGIKTTAGSFQSCYGPCFLLCAITPDTTLCSCALQCLKQCILSYISSPPSSSPSLARDDSRHSLHYYCKLGCAASRCTNISTRDKPDGEAVEGCVKTCSDLCTNHHY</sequence>
<gene>
    <name evidence="2" type="ORF">Syun_011292</name>
</gene>
<dbReference type="PANTHER" id="PTHR36312:SF1">
    <property type="entry name" value="OS01G0594500 PROTEIN"/>
    <property type="match status" value="1"/>
</dbReference>
<dbReference type="PANTHER" id="PTHR36312">
    <property type="entry name" value="THIONIN-LIKE PROTEIN 1"/>
    <property type="match status" value="1"/>
</dbReference>
<reference evidence="2 3" key="1">
    <citation type="submission" date="2024-01" db="EMBL/GenBank/DDBJ databases">
        <title>Genome assemblies of Stephania.</title>
        <authorList>
            <person name="Yang L."/>
        </authorList>
    </citation>
    <scope>NUCLEOTIDE SEQUENCE [LARGE SCALE GENOMIC DNA]</scope>
    <source>
        <strain evidence="2">YNDBR</strain>
        <tissue evidence="2">Leaf</tissue>
    </source>
</reference>
<dbReference type="EMBL" id="JBBNAF010000005">
    <property type="protein sequence ID" value="KAK9141892.1"/>
    <property type="molecule type" value="Genomic_DNA"/>
</dbReference>
<proteinExistence type="predicted"/>
<keyword evidence="3" id="KW-1185">Reference proteome</keyword>
<organism evidence="2 3">
    <name type="scientific">Stephania yunnanensis</name>
    <dbReference type="NCBI Taxonomy" id="152371"/>
    <lineage>
        <taxon>Eukaryota</taxon>
        <taxon>Viridiplantae</taxon>
        <taxon>Streptophyta</taxon>
        <taxon>Embryophyta</taxon>
        <taxon>Tracheophyta</taxon>
        <taxon>Spermatophyta</taxon>
        <taxon>Magnoliopsida</taxon>
        <taxon>Ranunculales</taxon>
        <taxon>Menispermaceae</taxon>
        <taxon>Menispermoideae</taxon>
        <taxon>Cissampelideae</taxon>
        <taxon>Stephania</taxon>
    </lineage>
</organism>
<name>A0AAP0PFA5_9MAGN</name>